<dbReference type="Pfam" id="PF02668">
    <property type="entry name" value="TauD"/>
    <property type="match status" value="1"/>
</dbReference>
<dbReference type="PANTHER" id="PTHR37285:SF5">
    <property type="entry name" value="SPORE WALL MATURATION PROTEIN DIT1"/>
    <property type="match status" value="1"/>
</dbReference>
<dbReference type="GO" id="GO:0016491">
    <property type="term" value="F:oxidoreductase activity"/>
    <property type="evidence" value="ECO:0007669"/>
    <property type="project" value="UniProtKB-KW"/>
</dbReference>
<evidence type="ECO:0000313" key="4">
    <source>
        <dbReference type="Proteomes" id="UP001632037"/>
    </source>
</evidence>
<dbReference type="AlphaFoldDB" id="A0ABD3FHL0"/>
<evidence type="ECO:0000259" key="2">
    <source>
        <dbReference type="Pfam" id="PF02668"/>
    </source>
</evidence>
<protein>
    <recommendedName>
        <fullName evidence="2">TauD/TfdA-like domain-containing protein</fullName>
    </recommendedName>
</protein>
<dbReference type="Pfam" id="PF05141">
    <property type="entry name" value="DIT1_PvcA"/>
    <property type="match status" value="1"/>
</dbReference>
<name>A0ABD3FHL0_9STRA</name>
<keyword evidence="1" id="KW-0560">Oxidoreductase</keyword>
<dbReference type="InterPro" id="IPR042098">
    <property type="entry name" value="TauD-like_sf"/>
</dbReference>
<keyword evidence="4" id="KW-1185">Reference proteome</keyword>
<reference evidence="3 4" key="1">
    <citation type="submission" date="2024-09" db="EMBL/GenBank/DDBJ databases">
        <title>Genome sequencing and assembly of Phytophthora oleae, isolate VK10A, causative agent of rot of olive drupes.</title>
        <authorList>
            <person name="Conti Taguali S."/>
            <person name="Riolo M."/>
            <person name="La Spada F."/>
            <person name="Cacciola S.O."/>
            <person name="Dionisio G."/>
        </authorList>
    </citation>
    <scope>NUCLEOTIDE SEQUENCE [LARGE SCALE GENOMIC DNA]</scope>
    <source>
        <strain evidence="3 4">VK10A</strain>
    </source>
</reference>
<sequence length="621" mass="70393">MAPNATTQSAHSSDHTAVDKDVVAAHFLAKFADLQSHFDAPTDVFESKGKRFLEATIGRFVDHKEPIMIVLPGFPTKTPNHGGKVLGPLPDRAEELALARLESFCTSIEEVYPIGCKVTIFSDGRVFGDLVGAPLENIRAYKSGLKQLVEDAGHTHIQFDGLENYTKTDDPVQEVLERFHINQMDMDARIENEPDVGNNFRSFSQFMERDMADRWEGKSEVEMREGCDEVARKMMLRNVGFSSLVAEEYAHAVRVSIHCYNNAGPKFGIHLLPAKRMDTPRTPWHSVICEDIDGTVHAMDLKDVDTDKYDLIYKHGRKWGYVERPPCTPEEVVQWAPLNVQLIRTHMFIIAQAMEGFPAPSIMDVPREAIRHLVLKYGVVTLRGFKQDDDFETATERWGDVLQWPKGTFAAGNIFDIKTEAGTALPAQTLEAMSFHYDGMFKKKTPESTELGDAPMFMFFHCVEAAPPEDDPKHGNTIITDTRRLLSSLPDATVERLKKISLTYRTSLFGYQDRLHTSPVVVTHPMTGELSLRFHEPWGPEKTKMHPTYVTSVGYDPVSNVKDKDADFVTETLQERLYSEEFAHWHQWVKGEFVVMDNISQLHARTVLGMGGRHMRRIHFN</sequence>
<proteinExistence type="predicted"/>
<dbReference type="Gene3D" id="3.60.130.10">
    <property type="entry name" value="Clavaminate synthase-like"/>
    <property type="match status" value="1"/>
</dbReference>
<gene>
    <name evidence="3" type="ORF">V7S43_009815</name>
</gene>
<dbReference type="Proteomes" id="UP001632037">
    <property type="component" value="Unassembled WGS sequence"/>
</dbReference>
<accession>A0ABD3FHL0</accession>
<evidence type="ECO:0000313" key="3">
    <source>
        <dbReference type="EMBL" id="KAL3665186.1"/>
    </source>
</evidence>
<organism evidence="3 4">
    <name type="scientific">Phytophthora oleae</name>
    <dbReference type="NCBI Taxonomy" id="2107226"/>
    <lineage>
        <taxon>Eukaryota</taxon>
        <taxon>Sar</taxon>
        <taxon>Stramenopiles</taxon>
        <taxon>Oomycota</taxon>
        <taxon>Peronosporomycetes</taxon>
        <taxon>Peronosporales</taxon>
        <taxon>Peronosporaceae</taxon>
        <taxon>Phytophthora</taxon>
    </lineage>
</organism>
<dbReference type="EMBL" id="JBIMZQ010000021">
    <property type="protein sequence ID" value="KAL3665186.1"/>
    <property type="molecule type" value="Genomic_DNA"/>
</dbReference>
<comment type="caution">
    <text evidence="3">The sequence shown here is derived from an EMBL/GenBank/DDBJ whole genome shotgun (WGS) entry which is preliminary data.</text>
</comment>
<dbReference type="SUPFAM" id="SSF51197">
    <property type="entry name" value="Clavaminate synthase-like"/>
    <property type="match status" value="1"/>
</dbReference>
<feature type="domain" description="TauD/TfdA-like" evidence="2">
    <location>
        <begin position="356"/>
        <end position="618"/>
    </location>
</feature>
<evidence type="ECO:0000256" key="1">
    <source>
        <dbReference type="ARBA" id="ARBA00023002"/>
    </source>
</evidence>
<dbReference type="PANTHER" id="PTHR37285">
    <property type="entry name" value="SPORE WALL MATURATION PROTEIN DIT1"/>
    <property type="match status" value="1"/>
</dbReference>
<dbReference type="InterPro" id="IPR007817">
    <property type="entry name" value="Isocyanide_synthase_DIT1"/>
</dbReference>
<dbReference type="InterPro" id="IPR003819">
    <property type="entry name" value="TauD/TfdA-like"/>
</dbReference>